<dbReference type="PANTHER" id="PTHR45138:SF9">
    <property type="entry name" value="DIGUANYLATE CYCLASE DGCM-RELATED"/>
    <property type="match status" value="1"/>
</dbReference>
<dbReference type="SUPFAM" id="SSF55073">
    <property type="entry name" value="Nucleotide cyclase"/>
    <property type="match status" value="1"/>
</dbReference>
<dbReference type="EC" id="2.7.7.65" evidence="1"/>
<dbReference type="SMART" id="SM00267">
    <property type="entry name" value="GGDEF"/>
    <property type="match status" value="1"/>
</dbReference>
<comment type="caution">
    <text evidence="5">The sequence shown here is derived from an EMBL/GenBank/DDBJ whole genome shotgun (WGS) entry which is preliminary data.</text>
</comment>
<feature type="transmembrane region" description="Helical" evidence="3">
    <location>
        <begin position="12"/>
        <end position="32"/>
    </location>
</feature>
<proteinExistence type="predicted"/>
<dbReference type="PROSITE" id="PS50887">
    <property type="entry name" value="GGDEF"/>
    <property type="match status" value="1"/>
</dbReference>
<keyword evidence="6" id="KW-1185">Reference proteome</keyword>
<gene>
    <name evidence="5" type="ORF">MTCD1_00331</name>
</gene>
<protein>
    <recommendedName>
        <fullName evidence="1">diguanylate cyclase</fullName>
        <ecNumber evidence="1">2.7.7.65</ecNumber>
    </recommendedName>
</protein>
<dbReference type="Gene3D" id="3.30.70.270">
    <property type="match status" value="1"/>
</dbReference>
<accession>A0ABQ0MQX3</accession>
<organism evidence="5 6">
    <name type="scientific">Colwellia marinimaniae</name>
    <dbReference type="NCBI Taxonomy" id="1513592"/>
    <lineage>
        <taxon>Bacteria</taxon>
        <taxon>Pseudomonadati</taxon>
        <taxon>Pseudomonadota</taxon>
        <taxon>Gammaproteobacteria</taxon>
        <taxon>Alteromonadales</taxon>
        <taxon>Colwelliaceae</taxon>
        <taxon>Colwellia</taxon>
    </lineage>
</organism>
<feature type="domain" description="GGDEF" evidence="4">
    <location>
        <begin position="395"/>
        <end position="531"/>
    </location>
</feature>
<dbReference type="EMBL" id="BDQM01000002">
    <property type="protein sequence ID" value="GAW94734.1"/>
    <property type="molecule type" value="Genomic_DNA"/>
</dbReference>
<dbReference type="CDD" id="cd01949">
    <property type="entry name" value="GGDEF"/>
    <property type="match status" value="1"/>
</dbReference>
<dbReference type="InterPro" id="IPR043128">
    <property type="entry name" value="Rev_trsase/Diguanyl_cyclase"/>
</dbReference>
<keyword evidence="3" id="KW-0812">Transmembrane</keyword>
<dbReference type="PANTHER" id="PTHR45138">
    <property type="entry name" value="REGULATORY COMPONENTS OF SENSORY TRANSDUCTION SYSTEM"/>
    <property type="match status" value="1"/>
</dbReference>
<evidence type="ECO:0000313" key="6">
    <source>
        <dbReference type="Proteomes" id="UP000197068"/>
    </source>
</evidence>
<dbReference type="Proteomes" id="UP000197068">
    <property type="component" value="Unassembled WGS sequence"/>
</dbReference>
<feature type="transmembrane region" description="Helical" evidence="3">
    <location>
        <begin position="275"/>
        <end position="302"/>
    </location>
</feature>
<dbReference type="InterPro" id="IPR000160">
    <property type="entry name" value="GGDEF_dom"/>
</dbReference>
<keyword evidence="3" id="KW-0472">Membrane</keyword>
<evidence type="ECO:0000256" key="3">
    <source>
        <dbReference type="SAM" id="Phobius"/>
    </source>
</evidence>
<evidence type="ECO:0000313" key="5">
    <source>
        <dbReference type="EMBL" id="GAW94734.1"/>
    </source>
</evidence>
<dbReference type="InterPro" id="IPR029787">
    <property type="entry name" value="Nucleotide_cyclase"/>
</dbReference>
<dbReference type="InterPro" id="IPR007892">
    <property type="entry name" value="CHASE4"/>
</dbReference>
<keyword evidence="3" id="KW-1133">Transmembrane helix</keyword>
<dbReference type="NCBIfam" id="TIGR00254">
    <property type="entry name" value="GGDEF"/>
    <property type="match status" value="1"/>
</dbReference>
<dbReference type="RefSeq" id="WP_057180085.1">
    <property type="nucleotide sequence ID" value="NZ_BDQM01000002.1"/>
</dbReference>
<evidence type="ECO:0000256" key="2">
    <source>
        <dbReference type="ARBA" id="ARBA00034247"/>
    </source>
</evidence>
<reference evidence="5 6" key="1">
    <citation type="submission" date="2017-06" db="EMBL/GenBank/DDBJ databases">
        <title>Whole Genome Sequences of Colwellia marinimaniae MTCD1.</title>
        <authorList>
            <person name="Kusumoto H."/>
            <person name="Inoue M."/>
            <person name="Tanikawa K."/>
            <person name="Maeji H."/>
            <person name="Cameron J.H."/>
            <person name="Bartlett D.H."/>
        </authorList>
    </citation>
    <scope>NUCLEOTIDE SEQUENCE [LARGE SCALE GENOMIC DNA]</scope>
    <source>
        <strain evidence="5 6">MTCD1</strain>
    </source>
</reference>
<evidence type="ECO:0000256" key="1">
    <source>
        <dbReference type="ARBA" id="ARBA00012528"/>
    </source>
</evidence>
<sequence>MFINSLKTKLIIFYLFLIIFVIFIKVGDLNLIQLPQLYALEALSDEKDISRIKMAFTSKSREYGVINYDNAVWDDTYHYVDNKNSQFTESNFVLDTYKSLGINGIHIYDKQTVTIWQQAWNITDWSPLTFPPFDQPSTFVKKHILISEELIIKNNNKPVSRVGFTLLDDKLILFAATSIFKANLTGNANGTMLFWRFFDEQVLTDLQQRAGIKFTIEVIQPNLKNTVKLTSKNSFIKNSYRTKKDEIFDIIPLITNNGAIKFTYQAPIRQFATSWLNHATIVSSTLLLLTLGVLFIFFHYFIIRPILQADNMVTAIIKDNDHSIRFASKRKDELGTLFNLIDRLLDGVESNEQQLISHNVRLQHISQTDSLTKIPNRRAFDTTMKKLLQVSPLGLDVAILVVDVDYFKKYNDCYGHAQGDKTLYAIAQTLRKNLHEDTDFVARYGGEEFVVVLKNTDKKSAQAVANNLVNIIADLKISHQDSDITDIVTISIGIHAFVISGQTQYMPLFELADQALYQAKEQGRNRAITTD</sequence>
<dbReference type="InterPro" id="IPR050469">
    <property type="entry name" value="Diguanylate_Cyclase"/>
</dbReference>
<comment type="catalytic activity">
    <reaction evidence="2">
        <text>2 GTP = 3',3'-c-di-GMP + 2 diphosphate</text>
        <dbReference type="Rhea" id="RHEA:24898"/>
        <dbReference type="ChEBI" id="CHEBI:33019"/>
        <dbReference type="ChEBI" id="CHEBI:37565"/>
        <dbReference type="ChEBI" id="CHEBI:58805"/>
        <dbReference type="EC" id="2.7.7.65"/>
    </reaction>
</comment>
<name>A0ABQ0MQX3_9GAMM</name>
<evidence type="ECO:0000259" key="4">
    <source>
        <dbReference type="PROSITE" id="PS50887"/>
    </source>
</evidence>
<dbReference type="Pfam" id="PF00990">
    <property type="entry name" value="GGDEF"/>
    <property type="match status" value="1"/>
</dbReference>
<dbReference type="Gene3D" id="6.10.340.10">
    <property type="match status" value="1"/>
</dbReference>
<dbReference type="Pfam" id="PF05228">
    <property type="entry name" value="CHASE4"/>
    <property type="match status" value="1"/>
</dbReference>